<dbReference type="AlphaFoldDB" id="A0AAP0MWU4"/>
<dbReference type="Gene3D" id="1.25.10.10">
    <property type="entry name" value="Leucine-rich Repeat Variant"/>
    <property type="match status" value="2"/>
</dbReference>
<dbReference type="SUPFAM" id="SSF57850">
    <property type="entry name" value="RING/U-box"/>
    <property type="match status" value="1"/>
</dbReference>
<dbReference type="EC" id="2.3.2.27" evidence="6"/>
<dbReference type="SMART" id="SM00185">
    <property type="entry name" value="ARM"/>
    <property type="match status" value="3"/>
</dbReference>
<dbReference type="Proteomes" id="UP001428341">
    <property type="component" value="Unassembled WGS sequence"/>
</dbReference>
<evidence type="ECO:0000313" key="10">
    <source>
        <dbReference type="Proteomes" id="UP001428341"/>
    </source>
</evidence>
<dbReference type="CDD" id="cd16664">
    <property type="entry name" value="RING-Ubox_PUB"/>
    <property type="match status" value="1"/>
</dbReference>
<dbReference type="InterPro" id="IPR045210">
    <property type="entry name" value="RING-Ubox_PUB"/>
</dbReference>
<protein>
    <recommendedName>
        <fullName evidence="6 8">U-box domain-containing protein</fullName>
        <ecNumber evidence="6">2.3.2.27</ecNumber>
    </recommendedName>
    <alternativeName>
        <fullName evidence="6">RING-type E3 ubiquitin transferase PUB</fullName>
    </alternativeName>
</protein>
<feature type="compositionally biased region" description="Basic and acidic residues" evidence="7">
    <location>
        <begin position="16"/>
        <end position="33"/>
    </location>
</feature>
<keyword evidence="10" id="KW-1185">Reference proteome</keyword>
<evidence type="ECO:0000256" key="2">
    <source>
        <dbReference type="ARBA" id="ARBA00004906"/>
    </source>
</evidence>
<dbReference type="GO" id="GO:0016567">
    <property type="term" value="P:protein ubiquitination"/>
    <property type="evidence" value="ECO:0007669"/>
    <property type="project" value="UniProtKB-UniRule"/>
</dbReference>
<comment type="catalytic activity">
    <reaction evidence="1 6">
        <text>S-ubiquitinyl-[E2 ubiquitin-conjugating enzyme]-L-cysteine + [acceptor protein]-L-lysine = [E2 ubiquitin-conjugating enzyme]-L-cysteine + N(6)-ubiquitinyl-[acceptor protein]-L-lysine.</text>
        <dbReference type="EC" id="2.3.2.27"/>
    </reaction>
</comment>
<dbReference type="FunFam" id="3.30.40.10:FF:000442">
    <property type="entry name" value="RING-type E3 ubiquitin transferase"/>
    <property type="match status" value="1"/>
</dbReference>
<dbReference type="PROSITE" id="PS51698">
    <property type="entry name" value="U_BOX"/>
    <property type="match status" value="1"/>
</dbReference>
<dbReference type="InterPro" id="IPR058678">
    <property type="entry name" value="ARM_PUB"/>
</dbReference>
<comment type="pathway">
    <text evidence="2 6">Protein modification; protein ubiquitination.</text>
</comment>
<accession>A0AAP0MWU4</accession>
<dbReference type="SMART" id="SM00504">
    <property type="entry name" value="Ubox"/>
    <property type="match status" value="1"/>
</dbReference>
<dbReference type="GO" id="GO:0061630">
    <property type="term" value="F:ubiquitin protein ligase activity"/>
    <property type="evidence" value="ECO:0007669"/>
    <property type="project" value="UniProtKB-UniRule"/>
</dbReference>
<keyword evidence="4" id="KW-0677">Repeat</keyword>
<sequence>MIRSWRRLRASRHARKEQPARKETGASLIEKDPVTTTPRNGITYDRVNILIENERIIPVCSVEVLEINSKIKTACETQDQVGCKDLVAKIKEWAKESESNKSCIVDNAAVSVLAAAFESFSKTCLDENVSVLEEILSTLILLFPLEGEALTHLGSASSMGCMIRFLNSGDLSRRRNAVLLLTELVSSDSDQRKVNVLSENEGAIEALFKLIEEPISSTATKAALVVIYHTIASSASVNEKLIQKFVDMGLVSLLLEMLVDAQRSVCEKALSVLDGICSTDYGRENANDKPLTMPVVVKKILRVSELATELSVSILWKLCMNEKREEKTAFVEAIQVGAFQKLLVLLQVGCAERTKEKASELLKLMNLHRDRLECVDGWTKGLLRGGRGRRAGKKQPGVESGGEMELTTPNHFRCPISLDLMKDPVTLSTGITYDRENIEKWIHEDGNITCPVTNRVLTSFEPIPNHTIRRMIQDWCVENRSYGIERIPTPRIPVSSVEVFEINCNITTACKSEDQAGCRDLVAKIKKWTKESDRNKRCIVDNGAVSVLAEAFETFSKTCLDENVSVLEEILSTLTLLFPLAGEGLTYLGSASSMRCMVWFLKSGDLSRRRNAVLVLREIVSSDHRKVNVLLDIEGAIEPLFKLIKEPICPTATKASLVVVYRTITSASATEKPIQKFVDMGLVSLLLEMLVDAQRSLCEKALSVLDGLCSSDYGRGDAYNNSLIFPVIVKKILRVSDLATEFSVSILWKLCKNEEREEKTAFAEALQVGAFQKLLLLLQVGCADKTKEHVSELLKLLNPHRARLECIDSMDFKDLKRPF</sequence>
<dbReference type="InterPro" id="IPR000225">
    <property type="entry name" value="Armadillo"/>
</dbReference>
<evidence type="ECO:0000256" key="4">
    <source>
        <dbReference type="ARBA" id="ARBA00022737"/>
    </source>
</evidence>
<name>A0AAP0MWU4_9ROSI</name>
<dbReference type="InterPro" id="IPR016024">
    <property type="entry name" value="ARM-type_fold"/>
</dbReference>
<evidence type="ECO:0000313" key="9">
    <source>
        <dbReference type="EMBL" id="KAK9222964.1"/>
    </source>
</evidence>
<dbReference type="InterPro" id="IPR045185">
    <property type="entry name" value="PUB22/23/24-like"/>
</dbReference>
<dbReference type="InterPro" id="IPR011989">
    <property type="entry name" value="ARM-like"/>
</dbReference>
<reference evidence="9 10" key="1">
    <citation type="submission" date="2024-05" db="EMBL/GenBank/DDBJ databases">
        <title>Haplotype-resolved chromosome-level genome assembly of Huyou (Citrus changshanensis).</title>
        <authorList>
            <person name="Miao C."/>
            <person name="Chen W."/>
            <person name="Wu Y."/>
            <person name="Wang L."/>
            <person name="Zhao S."/>
            <person name="Grierson D."/>
            <person name="Xu C."/>
            <person name="Chen K."/>
        </authorList>
    </citation>
    <scope>NUCLEOTIDE SEQUENCE [LARGE SCALE GENOMIC DNA]</scope>
    <source>
        <strain evidence="9">01-14</strain>
        <tissue evidence="9">Leaf</tissue>
    </source>
</reference>
<dbReference type="Pfam" id="PF25598">
    <property type="entry name" value="ARM_PUB"/>
    <property type="match status" value="2"/>
</dbReference>
<gene>
    <name evidence="9" type="ORF">WN944_011405</name>
</gene>
<dbReference type="EMBL" id="JBCGBO010000002">
    <property type="protein sequence ID" value="KAK9222964.1"/>
    <property type="molecule type" value="Genomic_DNA"/>
</dbReference>
<dbReference type="Gene3D" id="3.30.40.10">
    <property type="entry name" value="Zinc/RING finger domain, C3HC4 (zinc finger)"/>
    <property type="match status" value="1"/>
</dbReference>
<evidence type="ECO:0000256" key="3">
    <source>
        <dbReference type="ARBA" id="ARBA00022679"/>
    </source>
</evidence>
<evidence type="ECO:0000256" key="7">
    <source>
        <dbReference type="SAM" id="MobiDB-lite"/>
    </source>
</evidence>
<comment type="caution">
    <text evidence="9">The sequence shown here is derived from an EMBL/GenBank/DDBJ whole genome shotgun (WGS) entry which is preliminary data.</text>
</comment>
<evidence type="ECO:0000256" key="1">
    <source>
        <dbReference type="ARBA" id="ARBA00000900"/>
    </source>
</evidence>
<feature type="region of interest" description="Disordered" evidence="7">
    <location>
        <begin position="1"/>
        <end position="34"/>
    </location>
</feature>
<dbReference type="SUPFAM" id="SSF48371">
    <property type="entry name" value="ARM repeat"/>
    <property type="match status" value="1"/>
</dbReference>
<keyword evidence="5 6" id="KW-0833">Ubl conjugation pathway</keyword>
<evidence type="ECO:0000259" key="8">
    <source>
        <dbReference type="PROSITE" id="PS51698"/>
    </source>
</evidence>
<dbReference type="PANTHER" id="PTHR22849:SF139">
    <property type="entry name" value="U-BOX DOMAIN-CONTAINING PROTEIN"/>
    <property type="match status" value="1"/>
</dbReference>
<evidence type="ECO:0000256" key="5">
    <source>
        <dbReference type="ARBA" id="ARBA00022786"/>
    </source>
</evidence>
<evidence type="ECO:0000256" key="6">
    <source>
        <dbReference type="RuleBase" id="RU369093"/>
    </source>
</evidence>
<dbReference type="InterPro" id="IPR013083">
    <property type="entry name" value="Znf_RING/FYVE/PHD"/>
</dbReference>
<feature type="domain" description="U-box" evidence="8">
    <location>
        <begin position="407"/>
        <end position="482"/>
    </location>
</feature>
<keyword evidence="3 6" id="KW-0808">Transferase</keyword>
<proteinExistence type="predicted"/>
<organism evidence="9 10">
    <name type="scientific">Citrus x changshan-huyou</name>
    <dbReference type="NCBI Taxonomy" id="2935761"/>
    <lineage>
        <taxon>Eukaryota</taxon>
        <taxon>Viridiplantae</taxon>
        <taxon>Streptophyta</taxon>
        <taxon>Embryophyta</taxon>
        <taxon>Tracheophyta</taxon>
        <taxon>Spermatophyta</taxon>
        <taxon>Magnoliopsida</taxon>
        <taxon>eudicotyledons</taxon>
        <taxon>Gunneridae</taxon>
        <taxon>Pentapetalae</taxon>
        <taxon>rosids</taxon>
        <taxon>malvids</taxon>
        <taxon>Sapindales</taxon>
        <taxon>Rutaceae</taxon>
        <taxon>Aurantioideae</taxon>
        <taxon>Citrus</taxon>
    </lineage>
</organism>
<comment type="function">
    <text evidence="6">Functions as an E3 ubiquitin ligase.</text>
</comment>
<feature type="compositionally biased region" description="Basic residues" evidence="7">
    <location>
        <begin position="1"/>
        <end position="15"/>
    </location>
</feature>
<dbReference type="Pfam" id="PF04564">
    <property type="entry name" value="U-box"/>
    <property type="match status" value="1"/>
</dbReference>
<dbReference type="PANTHER" id="PTHR22849">
    <property type="entry name" value="WDSAM1 PROTEIN"/>
    <property type="match status" value="1"/>
</dbReference>
<dbReference type="InterPro" id="IPR003613">
    <property type="entry name" value="Ubox_domain"/>
</dbReference>